<proteinExistence type="predicted"/>
<dbReference type="EMBL" id="FXTB01000001">
    <property type="protein sequence ID" value="SMO39911.1"/>
    <property type="molecule type" value="Genomic_DNA"/>
</dbReference>
<dbReference type="RefSeq" id="WP_142531891.1">
    <property type="nucleotide sequence ID" value="NZ_FXTB01000001.1"/>
</dbReference>
<evidence type="ECO:0000259" key="4">
    <source>
        <dbReference type="Pfam" id="PF03486"/>
    </source>
</evidence>
<dbReference type="InterPro" id="IPR057661">
    <property type="entry name" value="RsdA/BaiN/AoA(So)_Rossmann"/>
</dbReference>
<organism evidence="6 7">
    <name type="scientific">Saccharicrinis carchari</name>
    <dbReference type="NCBI Taxonomy" id="1168039"/>
    <lineage>
        <taxon>Bacteria</taxon>
        <taxon>Pseudomonadati</taxon>
        <taxon>Bacteroidota</taxon>
        <taxon>Bacteroidia</taxon>
        <taxon>Marinilabiliales</taxon>
        <taxon>Marinilabiliaceae</taxon>
        <taxon>Saccharicrinis</taxon>
    </lineage>
</organism>
<dbReference type="AlphaFoldDB" id="A0A521AYS3"/>
<dbReference type="PANTHER" id="PTHR42887:SF2">
    <property type="entry name" value="OS12G0638800 PROTEIN"/>
    <property type="match status" value="1"/>
</dbReference>
<gene>
    <name evidence="6" type="ORF">SAMN06265379_101529</name>
</gene>
<comment type="cofactor">
    <cofactor evidence="1">
        <name>FAD</name>
        <dbReference type="ChEBI" id="CHEBI:57692"/>
    </cofactor>
</comment>
<dbReference type="Proteomes" id="UP000319040">
    <property type="component" value="Unassembled WGS sequence"/>
</dbReference>
<dbReference type="SUPFAM" id="SSF51905">
    <property type="entry name" value="FAD/NAD(P)-binding domain"/>
    <property type="match status" value="1"/>
</dbReference>
<dbReference type="SUPFAM" id="SSF160996">
    <property type="entry name" value="HI0933 insert domain-like"/>
    <property type="match status" value="1"/>
</dbReference>
<evidence type="ECO:0000259" key="5">
    <source>
        <dbReference type="Pfam" id="PF22780"/>
    </source>
</evidence>
<protein>
    <recommendedName>
        <fullName evidence="8">Aminoacetone oxidase family FAD-binding enzyme</fullName>
    </recommendedName>
</protein>
<dbReference type="InterPro" id="IPR055178">
    <property type="entry name" value="RsdA/BaiN/AoA(So)-like_dom"/>
</dbReference>
<keyword evidence="7" id="KW-1185">Reference proteome</keyword>
<feature type="domain" description="RsdA/BaiN/AoA(So)-like insert" evidence="5">
    <location>
        <begin position="192"/>
        <end position="355"/>
    </location>
</feature>
<keyword evidence="2" id="KW-0285">Flavoprotein</keyword>
<keyword evidence="3" id="KW-0274">FAD</keyword>
<feature type="domain" description="RsdA/BaiN/AoA(So)-like Rossmann fold-like" evidence="4">
    <location>
        <begin position="5"/>
        <end position="408"/>
    </location>
</feature>
<dbReference type="PANTHER" id="PTHR42887">
    <property type="entry name" value="OS12G0638800 PROTEIN"/>
    <property type="match status" value="1"/>
</dbReference>
<dbReference type="NCBIfam" id="TIGR00275">
    <property type="entry name" value="aminoacetone oxidase family FAD-binding enzyme"/>
    <property type="match status" value="1"/>
</dbReference>
<dbReference type="InterPro" id="IPR004792">
    <property type="entry name" value="BaiN-like"/>
</dbReference>
<dbReference type="Gene3D" id="1.10.8.260">
    <property type="entry name" value="HI0933 insert domain-like"/>
    <property type="match status" value="1"/>
</dbReference>
<dbReference type="InterPro" id="IPR036188">
    <property type="entry name" value="FAD/NAD-bd_sf"/>
</dbReference>
<accession>A0A521AYS3</accession>
<evidence type="ECO:0008006" key="8">
    <source>
        <dbReference type="Google" id="ProtNLM"/>
    </source>
</evidence>
<dbReference type="InterPro" id="IPR023166">
    <property type="entry name" value="BaiN-like_dom_sf"/>
</dbReference>
<evidence type="ECO:0000256" key="3">
    <source>
        <dbReference type="ARBA" id="ARBA00022827"/>
    </source>
</evidence>
<name>A0A521AYS3_SACCC</name>
<evidence type="ECO:0000256" key="1">
    <source>
        <dbReference type="ARBA" id="ARBA00001974"/>
    </source>
</evidence>
<evidence type="ECO:0000313" key="7">
    <source>
        <dbReference type="Proteomes" id="UP000319040"/>
    </source>
</evidence>
<dbReference type="PRINTS" id="PR00411">
    <property type="entry name" value="PNDRDTASEI"/>
</dbReference>
<dbReference type="OrthoDB" id="9773233at2"/>
<evidence type="ECO:0000256" key="2">
    <source>
        <dbReference type="ARBA" id="ARBA00022630"/>
    </source>
</evidence>
<dbReference type="Gene3D" id="3.50.50.60">
    <property type="entry name" value="FAD/NAD(P)-binding domain"/>
    <property type="match status" value="1"/>
</dbReference>
<dbReference type="PRINTS" id="PR00368">
    <property type="entry name" value="FADPNR"/>
</dbReference>
<sequence>MNYFDVIVIGAGPAGVLAAGRAAELGGKVLVLEKMKQEGRKLLITGKGRCNITNNSPISEFIKHVYPDGRFLRPAFSHFFSKDIIELLKMHGVEAVLNSDGRYFPAGNRSKDVLNALLLWLKRCSVEIRCGFRVEALIIEDKSIKGVQANGQKFMSNHVIMATGGKSYPKTGSNGEGYELARQAGHAVVKVRPALVGLETEGDVAQKLQGLNLKDVKAMVWVNGRKKAEAVGEMIFTHFGLSGPIILTLSRAVVSELQDKNKVQVVIDLEPALDDKKLDNKLIHDLNKHGNKKLINVFKLWLPASMIPVYADLLNMDTEKECNQVSSKERKKILHLLKNLSFEIANHRSFNEAIITSGGISTKEIYPKTMESKIVKGLYFAGEMIDLDAETGGYNLQIAYSTGWLAGESCMKAKGVL</sequence>
<reference evidence="6 7" key="1">
    <citation type="submission" date="2017-05" db="EMBL/GenBank/DDBJ databases">
        <authorList>
            <person name="Varghese N."/>
            <person name="Submissions S."/>
        </authorList>
    </citation>
    <scope>NUCLEOTIDE SEQUENCE [LARGE SCALE GENOMIC DNA]</scope>
    <source>
        <strain evidence="6 7">DSM 27040</strain>
    </source>
</reference>
<dbReference type="Pfam" id="PF22780">
    <property type="entry name" value="HI0933_like_1st"/>
    <property type="match status" value="1"/>
</dbReference>
<dbReference type="Pfam" id="PF03486">
    <property type="entry name" value="HI0933_like"/>
    <property type="match status" value="1"/>
</dbReference>
<evidence type="ECO:0000313" key="6">
    <source>
        <dbReference type="EMBL" id="SMO39911.1"/>
    </source>
</evidence>
<dbReference type="Gene3D" id="2.40.30.10">
    <property type="entry name" value="Translation factors"/>
    <property type="match status" value="1"/>
</dbReference>